<dbReference type="InterPro" id="IPR005000">
    <property type="entry name" value="Aldolase/citrate-lyase_domain"/>
</dbReference>
<reference evidence="5" key="1">
    <citation type="journal article" date="2014" name="Int. J. Syst. Evol. Microbiol.">
        <title>Complete genome sequence of Corynebacterium casei LMG S-19264T (=DSM 44701T), isolated from a smear-ripened cheese.</title>
        <authorList>
            <consortium name="US DOE Joint Genome Institute (JGI-PGF)"/>
            <person name="Walter F."/>
            <person name="Albersmeier A."/>
            <person name="Kalinowski J."/>
            <person name="Ruckert C."/>
        </authorList>
    </citation>
    <scope>NUCLEOTIDE SEQUENCE</scope>
    <source>
        <strain evidence="5">KCTC 42650</strain>
    </source>
</reference>
<reference evidence="5" key="2">
    <citation type="submission" date="2020-09" db="EMBL/GenBank/DDBJ databases">
        <authorList>
            <person name="Sun Q."/>
            <person name="Kim S."/>
        </authorList>
    </citation>
    <scope>NUCLEOTIDE SEQUENCE</scope>
    <source>
        <strain evidence="5">KCTC 42650</strain>
    </source>
</reference>
<protein>
    <submittedName>
        <fullName evidence="5">Aldolase</fullName>
    </submittedName>
</protein>
<dbReference type="SUPFAM" id="SSF51621">
    <property type="entry name" value="Phosphoenolpyruvate/pyruvate domain"/>
    <property type="match status" value="1"/>
</dbReference>
<evidence type="ECO:0000256" key="2">
    <source>
        <dbReference type="ARBA" id="ARBA00022723"/>
    </source>
</evidence>
<dbReference type="GO" id="GO:0046872">
    <property type="term" value="F:metal ion binding"/>
    <property type="evidence" value="ECO:0007669"/>
    <property type="project" value="UniProtKB-KW"/>
</dbReference>
<dbReference type="Gene3D" id="3.20.20.60">
    <property type="entry name" value="Phosphoenolpyruvate-binding domains"/>
    <property type="match status" value="1"/>
</dbReference>
<dbReference type="GO" id="GO:0016832">
    <property type="term" value="F:aldehyde-lyase activity"/>
    <property type="evidence" value="ECO:0007669"/>
    <property type="project" value="TreeGrafter"/>
</dbReference>
<accession>A0A8J3M7Z1</accession>
<dbReference type="GO" id="GO:0005737">
    <property type="term" value="C:cytoplasm"/>
    <property type="evidence" value="ECO:0007669"/>
    <property type="project" value="TreeGrafter"/>
</dbReference>
<dbReference type="RefSeq" id="WP_189678725.1">
    <property type="nucleotide sequence ID" value="NZ_BNCJ01000001.1"/>
</dbReference>
<dbReference type="PANTHER" id="PTHR30502">
    <property type="entry name" value="2-KETO-3-DEOXY-L-RHAMNONATE ALDOLASE"/>
    <property type="match status" value="1"/>
</dbReference>
<comment type="caution">
    <text evidence="5">The sequence shown here is derived from an EMBL/GenBank/DDBJ whole genome shotgun (WGS) entry which is preliminary data.</text>
</comment>
<evidence type="ECO:0000259" key="4">
    <source>
        <dbReference type="Pfam" id="PF03328"/>
    </source>
</evidence>
<gene>
    <name evidence="5" type="ORF">GCM10017056_07950</name>
</gene>
<evidence type="ECO:0000313" key="6">
    <source>
        <dbReference type="Proteomes" id="UP000626220"/>
    </source>
</evidence>
<dbReference type="InterPro" id="IPR050251">
    <property type="entry name" value="HpcH-HpaI_aldolase"/>
</dbReference>
<feature type="domain" description="HpcH/HpaI aldolase/citrate lyase" evidence="4">
    <location>
        <begin position="16"/>
        <end position="239"/>
    </location>
</feature>
<dbReference type="InterPro" id="IPR040442">
    <property type="entry name" value="Pyrv_kinase-like_dom_sf"/>
</dbReference>
<name>A0A8J3M7Z1_9RHOB</name>
<comment type="similarity">
    <text evidence="1">Belongs to the HpcH/HpaI aldolase family.</text>
</comment>
<keyword evidence="2" id="KW-0479">Metal-binding</keyword>
<sequence>MTQTLRARIRAGDLLIGTFVKTPAPHVVEILGHAGLDFAVIDQEHAPIDLSQMDMMAMAGRAVGLPLLSRRWGKERDWIAPLLDLGLTGVMVPHVMNKPDAEAVCDAIRFARRKRGLSPSPRAGNYGGMSIPDYREASDAAGIAVVQIEDASALDQLDQIASIPDVDMMFIGPADLSQSMSVAFPSPDLDAAIERIIEAGKRNGMAVGLFVGDAAQVPVWHARGVTVFVCGSDQAMLRKAAIQMMDQGQSAAAQKEIVRT</sequence>
<dbReference type="EMBL" id="BNCJ01000001">
    <property type="protein sequence ID" value="GHF38404.1"/>
    <property type="molecule type" value="Genomic_DNA"/>
</dbReference>
<dbReference type="InterPro" id="IPR015813">
    <property type="entry name" value="Pyrv/PenolPyrv_kinase-like_dom"/>
</dbReference>
<proteinExistence type="inferred from homology"/>
<dbReference type="AlphaFoldDB" id="A0A8J3M7Z1"/>
<dbReference type="PANTHER" id="PTHR30502:SF0">
    <property type="entry name" value="PHOSPHOENOLPYRUVATE CARBOXYLASE FAMILY PROTEIN"/>
    <property type="match status" value="1"/>
</dbReference>
<evidence type="ECO:0000256" key="1">
    <source>
        <dbReference type="ARBA" id="ARBA00005568"/>
    </source>
</evidence>
<evidence type="ECO:0000313" key="5">
    <source>
        <dbReference type="EMBL" id="GHF38404.1"/>
    </source>
</evidence>
<evidence type="ECO:0000256" key="3">
    <source>
        <dbReference type="ARBA" id="ARBA00023239"/>
    </source>
</evidence>
<dbReference type="Pfam" id="PF03328">
    <property type="entry name" value="HpcH_HpaI"/>
    <property type="match status" value="1"/>
</dbReference>
<dbReference type="Proteomes" id="UP000626220">
    <property type="component" value="Unassembled WGS sequence"/>
</dbReference>
<keyword evidence="3" id="KW-0456">Lyase</keyword>
<organism evidence="5 6">
    <name type="scientific">Seohaeicola zhoushanensis</name>
    <dbReference type="NCBI Taxonomy" id="1569283"/>
    <lineage>
        <taxon>Bacteria</taxon>
        <taxon>Pseudomonadati</taxon>
        <taxon>Pseudomonadota</taxon>
        <taxon>Alphaproteobacteria</taxon>
        <taxon>Rhodobacterales</taxon>
        <taxon>Roseobacteraceae</taxon>
        <taxon>Seohaeicola</taxon>
    </lineage>
</organism>
<keyword evidence="6" id="KW-1185">Reference proteome</keyword>